<dbReference type="EMBL" id="AM501427">
    <property type="protein sequence ID" value="CAM58140.1"/>
    <property type="molecule type" value="Genomic_DNA"/>
</dbReference>
<name>A5CFV6_9ZZZZ</name>
<sequence>MKNLLYRSGVILLLLPLSGCGGAKVLKEPEPLVVTQSLSTASDKTLSATLDWVIFRDGPGTWAKNVDWDEYMIGVKNLSGDSLQLTNITVVDSLGTQIEPRQNRKHLVKGTKETKRRYKGEGLKVKAGLSGGVLVGTGIVVAAGTSGLGAAAMAGGAAAAGAATVVVLVPVLAVGGVFRGINNSKVNNQIESRQTLLPIVLEKEEKKNLVLFFPLSPSPRRIEISYVDRRGDHTLIVDTQAALDGLHLVQAKE</sequence>
<proteinExistence type="predicted"/>
<organism evidence="1">
    <name type="scientific">uncultured marine microorganism</name>
    <dbReference type="NCBI Taxonomy" id="415540"/>
    <lineage>
        <taxon>unclassified sequences</taxon>
        <taxon>environmental samples</taxon>
    </lineage>
</organism>
<accession>A5CFV6</accession>
<dbReference type="AlphaFoldDB" id="A5CFV6"/>
<reference evidence="1" key="1">
    <citation type="submission" date="2007-03" db="EMBL/GenBank/DDBJ databases">
        <title>Isolation and characterization of alkane hydroxylases from Pacific deep-sea sediment.</title>
        <authorList>
            <person name="Xu M."/>
        </authorList>
    </citation>
    <scope>NUCLEOTIDE SEQUENCE</scope>
</reference>
<protein>
    <submittedName>
        <fullName evidence="1">Uncharacterized protein</fullName>
    </submittedName>
</protein>
<evidence type="ECO:0000313" key="1">
    <source>
        <dbReference type="EMBL" id="CAM58140.1"/>
    </source>
</evidence>